<dbReference type="InterPro" id="IPR050238">
    <property type="entry name" value="DNA_Rep/Repair_Clamp_Loader"/>
</dbReference>
<evidence type="ECO:0000256" key="1">
    <source>
        <dbReference type="ARBA" id="ARBA00022705"/>
    </source>
</evidence>
<dbReference type="InterPro" id="IPR013748">
    <property type="entry name" value="Rep_factorC_C"/>
</dbReference>
<keyword evidence="3" id="KW-0067">ATP-binding</keyword>
<dbReference type="GO" id="GO:0003689">
    <property type="term" value="F:DNA clamp loader activity"/>
    <property type="evidence" value="ECO:0007669"/>
    <property type="project" value="TreeGrafter"/>
</dbReference>
<keyword evidence="1" id="KW-0235">DNA replication</keyword>
<dbReference type="Pfam" id="PF13177">
    <property type="entry name" value="DNA_pol3_delta2"/>
    <property type="match status" value="1"/>
</dbReference>
<dbReference type="InterPro" id="IPR008921">
    <property type="entry name" value="DNA_pol3_clamp-load_cplx_C"/>
</dbReference>
<evidence type="ECO:0000256" key="2">
    <source>
        <dbReference type="ARBA" id="ARBA00022741"/>
    </source>
</evidence>
<gene>
    <name evidence="5" type="ORF">LCGC14_0886060</name>
</gene>
<dbReference type="GO" id="GO:0005524">
    <property type="term" value="F:ATP binding"/>
    <property type="evidence" value="ECO:0007669"/>
    <property type="project" value="UniProtKB-KW"/>
</dbReference>
<protein>
    <recommendedName>
        <fullName evidence="4">AAA+ ATPase domain-containing protein</fullName>
    </recommendedName>
</protein>
<dbReference type="PANTHER" id="PTHR11669">
    <property type="entry name" value="REPLICATION FACTOR C / DNA POLYMERASE III GAMMA-TAU SUBUNIT"/>
    <property type="match status" value="1"/>
</dbReference>
<reference evidence="5" key="1">
    <citation type="journal article" date="2015" name="Nature">
        <title>Complex archaea that bridge the gap between prokaryotes and eukaryotes.</title>
        <authorList>
            <person name="Spang A."/>
            <person name="Saw J.H."/>
            <person name="Jorgensen S.L."/>
            <person name="Zaremba-Niedzwiedzka K."/>
            <person name="Martijn J."/>
            <person name="Lind A.E."/>
            <person name="van Eijk R."/>
            <person name="Schleper C."/>
            <person name="Guy L."/>
            <person name="Ettema T.J."/>
        </authorList>
    </citation>
    <scope>NUCLEOTIDE SEQUENCE</scope>
</reference>
<comment type="caution">
    <text evidence="5">The sequence shown here is derived from an EMBL/GenBank/DDBJ whole genome shotgun (WGS) entry which is preliminary data.</text>
</comment>
<dbReference type="SUPFAM" id="SSF52540">
    <property type="entry name" value="P-loop containing nucleoside triphosphate hydrolases"/>
    <property type="match status" value="1"/>
</dbReference>
<dbReference type="GO" id="GO:0006261">
    <property type="term" value="P:DNA-templated DNA replication"/>
    <property type="evidence" value="ECO:0007669"/>
    <property type="project" value="TreeGrafter"/>
</dbReference>
<evidence type="ECO:0000256" key="3">
    <source>
        <dbReference type="ARBA" id="ARBA00022840"/>
    </source>
</evidence>
<dbReference type="GO" id="GO:0003677">
    <property type="term" value="F:DNA binding"/>
    <property type="evidence" value="ECO:0007669"/>
    <property type="project" value="InterPro"/>
</dbReference>
<dbReference type="Gene3D" id="1.10.8.60">
    <property type="match status" value="1"/>
</dbReference>
<evidence type="ECO:0000259" key="4">
    <source>
        <dbReference type="SMART" id="SM00382"/>
    </source>
</evidence>
<dbReference type="PANTHER" id="PTHR11669:SF20">
    <property type="entry name" value="REPLICATION FACTOR C SUBUNIT 4"/>
    <property type="match status" value="1"/>
</dbReference>
<feature type="domain" description="AAA+ ATPase" evidence="4">
    <location>
        <begin position="40"/>
        <end position="192"/>
    </location>
</feature>
<dbReference type="InterPro" id="IPR003593">
    <property type="entry name" value="AAA+_ATPase"/>
</dbReference>
<dbReference type="EMBL" id="LAZR01002811">
    <property type="protein sequence ID" value="KKN25316.1"/>
    <property type="molecule type" value="Genomic_DNA"/>
</dbReference>
<dbReference type="GO" id="GO:0006281">
    <property type="term" value="P:DNA repair"/>
    <property type="evidence" value="ECO:0007669"/>
    <property type="project" value="TreeGrafter"/>
</dbReference>
<organism evidence="5">
    <name type="scientific">marine sediment metagenome</name>
    <dbReference type="NCBI Taxonomy" id="412755"/>
    <lineage>
        <taxon>unclassified sequences</taxon>
        <taxon>metagenomes</taxon>
        <taxon>ecological metagenomes</taxon>
    </lineage>
</organism>
<dbReference type="Gene3D" id="3.40.50.300">
    <property type="entry name" value="P-loop containing nucleotide triphosphate hydrolases"/>
    <property type="match status" value="1"/>
</dbReference>
<sequence length="350" mass="39577">MKLTEDIPIWRIKYDPKSLDQVCGRASVKEKLKHIIKQRNFPHLLFIGSKGIGKTTIAQLFSRSFLGKDYNANFKLVYADVPLTEEERKQARTESYVSTRKIGSIAGKRITTPAFIQAKVKPFVQLKVLGNAPFKILIVKNFEALGGNQQGFRRLMETYGSNCRMILVTTKVSSIIDPIVSRTQIILISQVKFNAFKELMLNIAEQESLEISDEIIEILYKISEGKISRAIDILQLSATSGKKIEVGNLYSNSQKFQNTLLKSLLLISLKGNFPKAREIARDLISDYKYNAHEVFLLLLDELNNLPVSRFTRSKLINLIADSDFRALGGRDNDIQISALLSKICLFSENL</sequence>
<proteinExistence type="predicted"/>
<dbReference type="AlphaFoldDB" id="A0A0F9RK42"/>
<dbReference type="InterPro" id="IPR027417">
    <property type="entry name" value="P-loop_NTPase"/>
</dbReference>
<dbReference type="SMART" id="SM00382">
    <property type="entry name" value="AAA"/>
    <property type="match status" value="1"/>
</dbReference>
<dbReference type="Gene3D" id="1.20.272.10">
    <property type="match status" value="1"/>
</dbReference>
<keyword evidence="2" id="KW-0547">Nucleotide-binding</keyword>
<accession>A0A0F9RK42</accession>
<dbReference type="SUPFAM" id="SSF48019">
    <property type="entry name" value="post-AAA+ oligomerization domain-like"/>
    <property type="match status" value="1"/>
</dbReference>
<dbReference type="GO" id="GO:0005663">
    <property type="term" value="C:DNA replication factor C complex"/>
    <property type="evidence" value="ECO:0007669"/>
    <property type="project" value="TreeGrafter"/>
</dbReference>
<dbReference type="Pfam" id="PF08542">
    <property type="entry name" value="Rep_fac_C"/>
    <property type="match status" value="1"/>
</dbReference>
<evidence type="ECO:0000313" key="5">
    <source>
        <dbReference type="EMBL" id="KKN25316.1"/>
    </source>
</evidence>
<name>A0A0F9RK42_9ZZZZ</name>